<dbReference type="Gene3D" id="2.60.120.260">
    <property type="entry name" value="Galactose-binding domain-like"/>
    <property type="match status" value="1"/>
</dbReference>
<dbReference type="Proteomes" id="UP000053268">
    <property type="component" value="Unassembled WGS sequence"/>
</dbReference>
<evidence type="ECO:0000313" key="4">
    <source>
        <dbReference type="EMBL" id="KPI98470.1"/>
    </source>
</evidence>
<dbReference type="Pfam" id="PF00055">
    <property type="entry name" value="Laminin_N"/>
    <property type="match status" value="1"/>
</dbReference>
<keyword evidence="2" id="KW-0424">Laminin EGF-like domain</keyword>
<evidence type="ECO:0000256" key="2">
    <source>
        <dbReference type="ARBA" id="ARBA00023292"/>
    </source>
</evidence>
<reference evidence="4 5" key="1">
    <citation type="journal article" date="2015" name="Nat. Commun.">
        <title>Outbred genome sequencing and CRISPR/Cas9 gene editing in butterflies.</title>
        <authorList>
            <person name="Li X."/>
            <person name="Fan D."/>
            <person name="Zhang W."/>
            <person name="Liu G."/>
            <person name="Zhang L."/>
            <person name="Zhao L."/>
            <person name="Fang X."/>
            <person name="Chen L."/>
            <person name="Dong Y."/>
            <person name="Chen Y."/>
            <person name="Ding Y."/>
            <person name="Zhao R."/>
            <person name="Feng M."/>
            <person name="Zhu Y."/>
            <person name="Feng Y."/>
            <person name="Jiang X."/>
            <person name="Zhu D."/>
            <person name="Xiang H."/>
            <person name="Feng X."/>
            <person name="Li S."/>
            <person name="Wang J."/>
            <person name="Zhang G."/>
            <person name="Kronforst M.R."/>
            <person name="Wang W."/>
        </authorList>
    </citation>
    <scope>NUCLEOTIDE SEQUENCE [LARGE SCALE GENOMIC DNA]</scope>
    <source>
        <strain evidence="4">Ya'a_city_454_Px</strain>
        <tissue evidence="4">Whole body</tissue>
    </source>
</reference>
<evidence type="ECO:0000256" key="1">
    <source>
        <dbReference type="ARBA" id="ARBA00023157"/>
    </source>
</evidence>
<dbReference type="PROSITE" id="PS51117">
    <property type="entry name" value="LAMININ_NTER"/>
    <property type="match status" value="1"/>
</dbReference>
<organism evidence="4 5">
    <name type="scientific">Papilio xuthus</name>
    <name type="common">Asian swallowtail butterfly</name>
    <dbReference type="NCBI Taxonomy" id="66420"/>
    <lineage>
        <taxon>Eukaryota</taxon>
        <taxon>Metazoa</taxon>
        <taxon>Ecdysozoa</taxon>
        <taxon>Arthropoda</taxon>
        <taxon>Hexapoda</taxon>
        <taxon>Insecta</taxon>
        <taxon>Pterygota</taxon>
        <taxon>Neoptera</taxon>
        <taxon>Endopterygota</taxon>
        <taxon>Lepidoptera</taxon>
        <taxon>Glossata</taxon>
        <taxon>Ditrysia</taxon>
        <taxon>Papilionoidea</taxon>
        <taxon>Papilionidae</taxon>
        <taxon>Papilioninae</taxon>
        <taxon>Papilio</taxon>
    </lineage>
</organism>
<name>A0A194Q4Y2_PAPXU</name>
<dbReference type="STRING" id="66420.A0A194Q4Y2"/>
<dbReference type="AlphaFoldDB" id="A0A194Q4Y2"/>
<sequence length="156" mass="16512">MQEWTKSPLRFFGCYAAIQVNSLFRFGLVRCGRAVLDRLSSTTLSEIPAGGAEVASRSGLLPAPLDAAAYSVVAANATCGDNGPEDFCRDTPGKRGLVCDVCEGVDGSPARRHPAVLALDGDPTTWWQSPTHAGGQEFSHIELVATLPAVSNFTFV</sequence>
<protein>
    <submittedName>
        <fullName evidence="4">Laminin subunit alpha-1</fullName>
    </submittedName>
</protein>
<accession>A0A194Q4Y2</accession>
<dbReference type="InterPro" id="IPR008211">
    <property type="entry name" value="Laminin_N"/>
</dbReference>
<evidence type="ECO:0000313" key="5">
    <source>
        <dbReference type="Proteomes" id="UP000053268"/>
    </source>
</evidence>
<keyword evidence="5" id="KW-1185">Reference proteome</keyword>
<evidence type="ECO:0000259" key="3">
    <source>
        <dbReference type="PROSITE" id="PS51117"/>
    </source>
</evidence>
<dbReference type="EMBL" id="KQ459584">
    <property type="protein sequence ID" value="KPI98470.1"/>
    <property type="molecule type" value="Genomic_DNA"/>
</dbReference>
<feature type="domain" description="Laminin N-terminal" evidence="3">
    <location>
        <begin position="56"/>
        <end position="156"/>
    </location>
</feature>
<keyword evidence="1" id="KW-1015">Disulfide bond</keyword>
<gene>
    <name evidence="4" type="ORF">RR46_03622</name>
</gene>
<proteinExistence type="predicted"/>